<proteinExistence type="predicted"/>
<dbReference type="AlphaFoldDB" id="A0AAF3EUI6"/>
<accession>A0AAF3EUI6</accession>
<keyword evidence="1" id="KW-0812">Transmembrane</keyword>
<evidence type="ECO:0000313" key="3">
    <source>
        <dbReference type="Proteomes" id="UP000887575"/>
    </source>
</evidence>
<evidence type="ECO:0000256" key="2">
    <source>
        <dbReference type="SAM" id="SignalP"/>
    </source>
</evidence>
<protein>
    <submittedName>
        <fullName evidence="4">Uncharacterized protein</fullName>
    </submittedName>
</protein>
<dbReference type="Proteomes" id="UP000887575">
    <property type="component" value="Unassembled WGS sequence"/>
</dbReference>
<keyword evidence="2" id="KW-0732">Signal</keyword>
<name>A0AAF3EUI6_9BILA</name>
<keyword evidence="1" id="KW-1133">Transmembrane helix</keyword>
<organism evidence="3 4">
    <name type="scientific">Mesorhabditis belari</name>
    <dbReference type="NCBI Taxonomy" id="2138241"/>
    <lineage>
        <taxon>Eukaryota</taxon>
        <taxon>Metazoa</taxon>
        <taxon>Ecdysozoa</taxon>
        <taxon>Nematoda</taxon>
        <taxon>Chromadorea</taxon>
        <taxon>Rhabditida</taxon>
        <taxon>Rhabditina</taxon>
        <taxon>Rhabditomorpha</taxon>
        <taxon>Rhabditoidea</taxon>
        <taxon>Rhabditidae</taxon>
        <taxon>Mesorhabditinae</taxon>
        <taxon>Mesorhabditis</taxon>
    </lineage>
</organism>
<keyword evidence="3" id="KW-1185">Reference proteome</keyword>
<evidence type="ECO:0000256" key="1">
    <source>
        <dbReference type="SAM" id="Phobius"/>
    </source>
</evidence>
<keyword evidence="1" id="KW-0472">Membrane</keyword>
<feature type="chain" id="PRO_5042200467" evidence="2">
    <location>
        <begin position="22"/>
        <end position="209"/>
    </location>
</feature>
<evidence type="ECO:0000313" key="4">
    <source>
        <dbReference type="WBParaSite" id="MBELARI_LOCUS17468"/>
    </source>
</evidence>
<dbReference type="WBParaSite" id="MBELARI_LOCUS17468">
    <property type="protein sequence ID" value="MBELARI_LOCUS17468"/>
    <property type="gene ID" value="MBELARI_LOCUS17468"/>
</dbReference>
<reference evidence="4" key="1">
    <citation type="submission" date="2024-02" db="UniProtKB">
        <authorList>
            <consortium name="WormBaseParasite"/>
        </authorList>
    </citation>
    <scope>IDENTIFICATION</scope>
</reference>
<sequence>MNPALTIFLTLLLAEPPFVASQFAAPNYKISGCDTRCEIDSEQDIACFNQTLNFFENTLMATMRNYIYANLNIASFLQSVGNTERPILDQYLRRAFHSMEKDKVYYRSDTEEMYSPEDATDVVTKLSEIIMNEPIPNSSSDVLCPIGCEEEKKTWLGIFLASLALNLFLVAVGIICVIITTLRANKKAASFYKNISLANEFETKKEKVK</sequence>
<feature type="transmembrane region" description="Helical" evidence="1">
    <location>
        <begin position="155"/>
        <end position="182"/>
    </location>
</feature>
<feature type="signal peptide" evidence="2">
    <location>
        <begin position="1"/>
        <end position="21"/>
    </location>
</feature>